<dbReference type="Proteomes" id="UP000887576">
    <property type="component" value="Unplaced"/>
</dbReference>
<evidence type="ECO:0000313" key="2">
    <source>
        <dbReference type="WBParaSite" id="JU765_v2.g1272.t1"/>
    </source>
</evidence>
<proteinExistence type="predicted"/>
<sequence>ILETKSAVNPAPEAETKKEEVKKEEEKKPEEKQEEKKEKQGSEKRTKKDAASKQASGAEKEEEDNGYEQCAELTPEQLKKIADEVK</sequence>
<reference evidence="2" key="1">
    <citation type="submission" date="2022-11" db="UniProtKB">
        <authorList>
            <consortium name="WormBaseParasite"/>
        </authorList>
    </citation>
    <scope>IDENTIFICATION</scope>
</reference>
<name>A0AC34Q3Z9_9BILA</name>
<dbReference type="WBParaSite" id="JU765_v2.g1272.t1">
    <property type="protein sequence ID" value="JU765_v2.g1272.t1"/>
    <property type="gene ID" value="JU765_v2.g1272"/>
</dbReference>
<organism evidence="1 2">
    <name type="scientific">Panagrolaimus sp. JU765</name>
    <dbReference type="NCBI Taxonomy" id="591449"/>
    <lineage>
        <taxon>Eukaryota</taxon>
        <taxon>Metazoa</taxon>
        <taxon>Ecdysozoa</taxon>
        <taxon>Nematoda</taxon>
        <taxon>Chromadorea</taxon>
        <taxon>Rhabditida</taxon>
        <taxon>Tylenchina</taxon>
        <taxon>Panagrolaimomorpha</taxon>
        <taxon>Panagrolaimoidea</taxon>
        <taxon>Panagrolaimidae</taxon>
        <taxon>Panagrolaimus</taxon>
    </lineage>
</organism>
<evidence type="ECO:0000313" key="1">
    <source>
        <dbReference type="Proteomes" id="UP000887576"/>
    </source>
</evidence>
<accession>A0AC34Q3Z9</accession>
<protein>
    <submittedName>
        <fullName evidence="2">Uncharacterized protein</fullName>
    </submittedName>
</protein>